<dbReference type="Gene3D" id="3.30.420.430">
    <property type="match status" value="2"/>
</dbReference>
<comment type="caution">
    <text evidence="4">The sequence shown here is derived from an EMBL/GenBank/DDBJ whole genome shotgun (WGS) entry which is preliminary data.</text>
</comment>
<dbReference type="Pfam" id="PF04151">
    <property type="entry name" value="PPC"/>
    <property type="match status" value="1"/>
</dbReference>
<sequence>MTRLSRPLFALFGVLLLLGACQQESSSPLEPSATGEWRETGALMAGKASVPEALLSDGGSLPTLPPRCQTVGNLSGEPGDARFYSFDLPAGPSGVTFRLGGGTGDADLYVRRDEPPTDVDYDCAPFGTGNDEACAVSTSASGTWHVMVLGFDSYAGATLSVCREEPTCVLQNGVAHILSGDAGSDFRCMFEVPQPVNRLTVRAVRTHSGSGLYVRREAPPTTTQYDCLHNPTTLDSLCQLSNAGSGLWHVALLRADGSVPTGSVTLTGSYNTTDTTAPDTVLSPVSAGQTGSSATFFFQSNEANVRYECRLDGAPAFTVCSQNSTYFELTAGSHRLEVRARDASGNVDGTPATYTWNVVLAEPETDIVSGPLPLSNSASATFTFQSNMQGAWFECRVDNAPTFATCPNPFTVTTPSDGAHRLLVRARTTSGVDPTPAVYDWVVDRLVPVAPVITAPAQDAFLRTRRPIFQGMAEPGTLVRFSLDAIPMSQTVIASSQGAWSFVAPMDLPEGSHVLQVTSVDQAGNMSASTQVTFHIDVTSPLAPVVNTPAEAAILNTQRPTLAGAAEPGTVIEVYLDLVLAGATPVASNGTWSFTATQPLVDGAHVVTVRAMDRAGNPSLSSPPRHFLVDTVAPQVVIVTGPMQRTRSRVAEFTFTTDGPDATFECRVDLAVYTACGSPYVLLDLLDGTHVLEVRAVDAAGNRSPNPARWQWTVDLMPPDTAFAYKPPELSTARTDSFDFSSPESPVTFEYRLDGSDWALASDPLVLSGLPDGPHTLEARARDSVGNVDPTPATYTWTINNGPPDTSIVNKPPGLTRLSSATFSFGSTEAGVAYECSLDMSGVFTPCTNPVTFDNLAQGWRTLHVRARDPMNNHDASPARYSWNIDLTAPETGIASGPPLTGAPATATFDFFANETNVFYDCALDGGAFARCADPVTFANLAPGEHVLQVRARDLAGNQDATPAAYAWRVGP</sequence>
<gene>
    <name evidence="4" type="ORF">HG543_09875</name>
</gene>
<proteinExistence type="predicted"/>
<protein>
    <recommendedName>
        <fullName evidence="6">Ig-like domain-containing protein</fullName>
    </recommendedName>
</protein>
<dbReference type="InterPro" id="IPR007280">
    <property type="entry name" value="Peptidase_C_arc/bac"/>
</dbReference>
<name>A0A848LA81_9BACT</name>
<dbReference type="PANTHER" id="PTHR34677:SF3">
    <property type="entry name" value="BACTERIAL IG-LIKE DOMAIN-CONTAINING PROTEIN"/>
    <property type="match status" value="1"/>
</dbReference>
<keyword evidence="5" id="KW-1185">Reference proteome</keyword>
<evidence type="ECO:0000256" key="1">
    <source>
        <dbReference type="SAM" id="SignalP"/>
    </source>
</evidence>
<dbReference type="AlphaFoldDB" id="A0A848LA81"/>
<feature type="signal peptide" evidence="1">
    <location>
        <begin position="1"/>
        <end position="19"/>
    </location>
</feature>
<dbReference type="RefSeq" id="WP_169344455.1">
    <property type="nucleotide sequence ID" value="NZ_JABBJJ010000033.1"/>
</dbReference>
<dbReference type="Proteomes" id="UP000518300">
    <property type="component" value="Unassembled WGS sequence"/>
</dbReference>
<feature type="domain" description="Peptidase C-terminal archaeal/bacterial" evidence="2">
    <location>
        <begin position="81"/>
        <end position="148"/>
    </location>
</feature>
<dbReference type="Gene3D" id="2.60.120.380">
    <property type="match status" value="2"/>
</dbReference>
<dbReference type="EMBL" id="JABBJJ010000033">
    <property type="protein sequence ID" value="NMO15162.1"/>
    <property type="molecule type" value="Genomic_DNA"/>
</dbReference>
<dbReference type="NCBIfam" id="NF033510">
    <property type="entry name" value="Ca_tandemer"/>
    <property type="match status" value="2"/>
</dbReference>
<evidence type="ECO:0000313" key="5">
    <source>
        <dbReference type="Proteomes" id="UP000518300"/>
    </source>
</evidence>
<dbReference type="Pfam" id="PF19077">
    <property type="entry name" value="Big_13"/>
    <property type="match status" value="2"/>
</dbReference>
<feature type="domain" description="Bacterial Ig-like" evidence="3">
    <location>
        <begin position="553"/>
        <end position="631"/>
    </location>
</feature>
<feature type="domain" description="Bacterial Ig-like" evidence="3">
    <location>
        <begin position="458"/>
        <end position="537"/>
    </location>
</feature>
<evidence type="ECO:0000313" key="4">
    <source>
        <dbReference type="EMBL" id="NMO15162.1"/>
    </source>
</evidence>
<dbReference type="InterPro" id="IPR044016">
    <property type="entry name" value="Big_13"/>
</dbReference>
<dbReference type="PANTHER" id="PTHR34677">
    <property type="match status" value="1"/>
</dbReference>
<evidence type="ECO:0000259" key="3">
    <source>
        <dbReference type="Pfam" id="PF19077"/>
    </source>
</evidence>
<accession>A0A848LA81</accession>
<evidence type="ECO:0008006" key="6">
    <source>
        <dbReference type="Google" id="ProtNLM"/>
    </source>
</evidence>
<dbReference type="PROSITE" id="PS51257">
    <property type="entry name" value="PROKAR_LIPOPROTEIN"/>
    <property type="match status" value="1"/>
</dbReference>
<keyword evidence="1" id="KW-0732">Signal</keyword>
<feature type="chain" id="PRO_5033050443" description="Ig-like domain-containing protein" evidence="1">
    <location>
        <begin position="20"/>
        <end position="972"/>
    </location>
</feature>
<reference evidence="4 5" key="1">
    <citation type="submission" date="2020-04" db="EMBL/GenBank/DDBJ databases">
        <title>Draft genome of Pyxidicoccus fallax type strain.</title>
        <authorList>
            <person name="Whitworth D.E."/>
        </authorList>
    </citation>
    <scope>NUCLEOTIDE SEQUENCE [LARGE SCALE GENOMIC DNA]</scope>
    <source>
        <strain evidence="4 5">DSM 14698</strain>
    </source>
</reference>
<organism evidence="4 5">
    <name type="scientific">Pyxidicoccus fallax</name>
    <dbReference type="NCBI Taxonomy" id="394095"/>
    <lineage>
        <taxon>Bacteria</taxon>
        <taxon>Pseudomonadati</taxon>
        <taxon>Myxococcota</taxon>
        <taxon>Myxococcia</taxon>
        <taxon>Myxococcales</taxon>
        <taxon>Cystobacterineae</taxon>
        <taxon>Myxococcaceae</taxon>
        <taxon>Pyxidicoccus</taxon>
    </lineage>
</organism>
<evidence type="ECO:0000259" key="2">
    <source>
        <dbReference type="Pfam" id="PF04151"/>
    </source>
</evidence>